<dbReference type="EMBL" id="CP002028">
    <property type="protein sequence ID" value="ADG83579.1"/>
    <property type="molecule type" value="Genomic_DNA"/>
</dbReference>
<dbReference type="Proteomes" id="UP000002377">
    <property type="component" value="Chromosome"/>
</dbReference>
<name>D5XCC7_THEPJ</name>
<dbReference type="PROSITE" id="PS51257">
    <property type="entry name" value="PROKAR_LIPOPROTEIN"/>
    <property type="match status" value="1"/>
</dbReference>
<reference evidence="1 2" key="1">
    <citation type="submission" date="2010-05" db="EMBL/GenBank/DDBJ databases">
        <title>Complete sequence of Thermincola sp. JR.</title>
        <authorList>
            <consortium name="US DOE Joint Genome Institute"/>
            <person name="Lucas S."/>
            <person name="Copeland A."/>
            <person name="Lapidus A."/>
            <person name="Cheng J.-F."/>
            <person name="Bruce D."/>
            <person name="Goodwin L."/>
            <person name="Pitluck S."/>
            <person name="Chertkov O."/>
            <person name="Detter J.C."/>
            <person name="Han C."/>
            <person name="Tapia R."/>
            <person name="Land M."/>
            <person name="Hauser L."/>
            <person name="Kyrpides N."/>
            <person name="Mikhailova N."/>
            <person name="Hazen T.C."/>
            <person name="Woyke T."/>
        </authorList>
    </citation>
    <scope>NUCLEOTIDE SEQUENCE [LARGE SCALE GENOMIC DNA]</scope>
    <source>
        <strain evidence="1 2">JR</strain>
    </source>
</reference>
<dbReference type="HOGENOM" id="CLU_1642923_0_0_9"/>
<dbReference type="KEGG" id="tjr:TherJR_2746"/>
<accession>D5XCC7</accession>
<dbReference type="STRING" id="635013.TherJR_2746"/>
<gene>
    <name evidence="1" type="ordered locus">TherJR_2746</name>
</gene>
<evidence type="ECO:0000313" key="2">
    <source>
        <dbReference type="Proteomes" id="UP000002377"/>
    </source>
</evidence>
<protein>
    <recommendedName>
        <fullName evidence="3">Lipoprotein</fullName>
    </recommendedName>
</protein>
<organism evidence="1 2">
    <name type="scientific">Thermincola potens (strain JR)</name>
    <dbReference type="NCBI Taxonomy" id="635013"/>
    <lineage>
        <taxon>Bacteria</taxon>
        <taxon>Bacillati</taxon>
        <taxon>Bacillota</taxon>
        <taxon>Clostridia</taxon>
        <taxon>Eubacteriales</taxon>
        <taxon>Thermincolaceae</taxon>
        <taxon>Thermincola</taxon>
    </lineage>
</organism>
<evidence type="ECO:0008006" key="3">
    <source>
        <dbReference type="Google" id="ProtNLM"/>
    </source>
</evidence>
<proteinExistence type="predicted"/>
<dbReference type="RefSeq" id="WP_013121569.1">
    <property type="nucleotide sequence ID" value="NC_014152.1"/>
</dbReference>
<sequence length="161" mass="18034" precursor="true">MDNIRLRLTQFGFIFILLISLVLLAGCFTSDTSESKDKIVVTDGTGTITRMPFELEKEAFDILNQAITNIDGSIKDVSGFDFQTVVCGANIKGIQFHFLNYQNKRIGNDNIKANVFVLIPKGKETSIVFYNNTKLITVYKTRGVNPAVEKLIEASFKKQTK</sequence>
<evidence type="ECO:0000313" key="1">
    <source>
        <dbReference type="EMBL" id="ADG83579.1"/>
    </source>
</evidence>
<keyword evidence="2" id="KW-1185">Reference proteome</keyword>
<dbReference type="AlphaFoldDB" id="D5XCC7"/>